<sequence>MQASFTIHTLHRGKFISAFLLMLFLAGGLSSLIPFQEIVKIIIILFTIPVILFVSVRMSQNPSVWLLTEEHLIITFPKKEISYPLAEIDYIQSLTRSGGALYVIHFHKKSPSRYWRNKLFQEEDDNQLLHHALIDSAVEYYKF</sequence>
<gene>
    <name evidence="2" type="ORF">FAZ19_02925</name>
</gene>
<dbReference type="RefSeq" id="WP_136819094.1">
    <property type="nucleotide sequence ID" value="NZ_BMJX01000001.1"/>
</dbReference>
<protein>
    <submittedName>
        <fullName evidence="2">Uncharacterized protein</fullName>
    </submittedName>
</protein>
<keyword evidence="1" id="KW-1133">Transmembrane helix</keyword>
<evidence type="ECO:0000256" key="1">
    <source>
        <dbReference type="SAM" id="Phobius"/>
    </source>
</evidence>
<keyword evidence="1" id="KW-0472">Membrane</keyword>
<dbReference type="OrthoDB" id="709628at2"/>
<keyword evidence="3" id="KW-1185">Reference proteome</keyword>
<keyword evidence="1" id="KW-0812">Transmembrane</keyword>
<feature type="transmembrane region" description="Helical" evidence="1">
    <location>
        <begin position="12"/>
        <end position="32"/>
    </location>
</feature>
<dbReference type="EMBL" id="SUKA01000001">
    <property type="protein sequence ID" value="TJY68224.1"/>
    <property type="molecule type" value="Genomic_DNA"/>
</dbReference>
<organism evidence="2 3">
    <name type="scientific">Sphingobacterium alkalisoli</name>
    <dbReference type="NCBI Taxonomy" id="1874115"/>
    <lineage>
        <taxon>Bacteria</taxon>
        <taxon>Pseudomonadati</taxon>
        <taxon>Bacteroidota</taxon>
        <taxon>Sphingobacteriia</taxon>
        <taxon>Sphingobacteriales</taxon>
        <taxon>Sphingobacteriaceae</taxon>
        <taxon>Sphingobacterium</taxon>
    </lineage>
</organism>
<dbReference type="AlphaFoldDB" id="A0A4U0HA04"/>
<evidence type="ECO:0000313" key="3">
    <source>
        <dbReference type="Proteomes" id="UP000309872"/>
    </source>
</evidence>
<name>A0A4U0HA04_9SPHI</name>
<evidence type="ECO:0000313" key="2">
    <source>
        <dbReference type="EMBL" id="TJY68224.1"/>
    </source>
</evidence>
<reference evidence="2 3" key="1">
    <citation type="submission" date="2019-04" db="EMBL/GenBank/DDBJ databases">
        <title>Sphingobacterium olei sp. nov., isolated from oil-contaminated soil.</title>
        <authorList>
            <person name="Liu B."/>
        </authorList>
    </citation>
    <scope>NUCLEOTIDE SEQUENCE [LARGE SCALE GENOMIC DNA]</scope>
    <source>
        <strain evidence="2 3">Y3L14</strain>
    </source>
</reference>
<dbReference type="Proteomes" id="UP000309872">
    <property type="component" value="Unassembled WGS sequence"/>
</dbReference>
<accession>A0A4U0HA04</accession>
<comment type="caution">
    <text evidence="2">The sequence shown here is derived from an EMBL/GenBank/DDBJ whole genome shotgun (WGS) entry which is preliminary data.</text>
</comment>
<feature type="transmembrane region" description="Helical" evidence="1">
    <location>
        <begin position="38"/>
        <end position="56"/>
    </location>
</feature>
<proteinExistence type="predicted"/>